<dbReference type="InterPro" id="IPR036909">
    <property type="entry name" value="Cyt_c-like_dom_sf"/>
</dbReference>
<dbReference type="Proteomes" id="UP000008130">
    <property type="component" value="Chromosome"/>
</dbReference>
<dbReference type="GO" id="GO:0046872">
    <property type="term" value="F:metal ion binding"/>
    <property type="evidence" value="ECO:0007669"/>
    <property type="project" value="UniProtKB-KW"/>
</dbReference>
<accession>F2J4Z1</accession>
<dbReference type="STRING" id="991905.SL003B_1605"/>
<dbReference type="Pfam" id="PF13442">
    <property type="entry name" value="Cytochrome_CBB3"/>
    <property type="match status" value="1"/>
</dbReference>
<keyword evidence="2 4" id="KW-0479">Metal-binding</keyword>
<proteinExistence type="predicted"/>
<evidence type="ECO:0000313" key="6">
    <source>
        <dbReference type="EMBL" id="ADZ70033.1"/>
    </source>
</evidence>
<name>F2J4Z1_POLGS</name>
<protein>
    <submittedName>
        <fullName evidence="6">Putative cytochrome c, class I</fullName>
    </submittedName>
</protein>
<dbReference type="InterPro" id="IPR009056">
    <property type="entry name" value="Cyt_c-like_dom"/>
</dbReference>
<sequence>MVRILDLAGLTVAFVVAVASVRAQTDPAAGDLAAVDLGRGIAEVNCGACHAVGQDDPSGMETAPAFRDLGTLYPVETLAESLAEGIVTGHEGMPEIELEPEEIEAFLAYLASLRPKP</sequence>
<dbReference type="HOGENOM" id="CLU_133116_0_1_5"/>
<evidence type="ECO:0000313" key="7">
    <source>
        <dbReference type="Proteomes" id="UP000008130"/>
    </source>
</evidence>
<evidence type="ECO:0000256" key="2">
    <source>
        <dbReference type="ARBA" id="ARBA00022723"/>
    </source>
</evidence>
<reference evidence="6 7" key="1">
    <citation type="journal article" date="2011" name="J. Bacteriol.">
        <title>Complete genome sequence of Polymorphum gilvum SL003B-26A1T, a crude oil-degrading bacterium from oil-polluted saline soil.</title>
        <authorList>
            <person name="Li S.G."/>
            <person name="Tang Y.Q."/>
            <person name="Nie Y."/>
            <person name="Cai M."/>
            <person name="Wu X.L."/>
        </authorList>
    </citation>
    <scope>NUCLEOTIDE SEQUENCE [LARGE SCALE GENOMIC DNA]</scope>
    <source>
        <strain evidence="7">LMG 25793 / CGMCC 1.9160 / SL003B-26A1</strain>
    </source>
</reference>
<evidence type="ECO:0000259" key="5">
    <source>
        <dbReference type="PROSITE" id="PS51007"/>
    </source>
</evidence>
<feature type="domain" description="Cytochrome c" evidence="5">
    <location>
        <begin position="33"/>
        <end position="114"/>
    </location>
</feature>
<dbReference type="AlphaFoldDB" id="F2J4Z1"/>
<evidence type="ECO:0000256" key="3">
    <source>
        <dbReference type="ARBA" id="ARBA00023004"/>
    </source>
</evidence>
<dbReference type="RefSeq" id="WP_013652350.1">
    <property type="nucleotide sequence ID" value="NC_015259.1"/>
</dbReference>
<evidence type="ECO:0000256" key="1">
    <source>
        <dbReference type="ARBA" id="ARBA00022617"/>
    </source>
</evidence>
<keyword evidence="7" id="KW-1185">Reference proteome</keyword>
<dbReference type="EMBL" id="CP002568">
    <property type="protein sequence ID" value="ADZ70033.1"/>
    <property type="molecule type" value="Genomic_DNA"/>
</dbReference>
<dbReference type="Gene3D" id="1.10.760.10">
    <property type="entry name" value="Cytochrome c-like domain"/>
    <property type="match status" value="1"/>
</dbReference>
<dbReference type="GO" id="GO:0009055">
    <property type="term" value="F:electron transfer activity"/>
    <property type="evidence" value="ECO:0007669"/>
    <property type="project" value="InterPro"/>
</dbReference>
<gene>
    <name evidence="6" type="ordered locus">SL003B_1605</name>
</gene>
<dbReference type="GO" id="GO:0020037">
    <property type="term" value="F:heme binding"/>
    <property type="evidence" value="ECO:0007669"/>
    <property type="project" value="InterPro"/>
</dbReference>
<dbReference type="PROSITE" id="PS51007">
    <property type="entry name" value="CYTC"/>
    <property type="match status" value="1"/>
</dbReference>
<dbReference type="KEGG" id="pgv:SL003B_1605"/>
<dbReference type="eggNOG" id="COG2010">
    <property type="taxonomic scope" value="Bacteria"/>
</dbReference>
<keyword evidence="3 4" id="KW-0408">Iron</keyword>
<organism evidence="6 7">
    <name type="scientific">Polymorphum gilvum (strain LMG 25793 / CGMCC 1.9160 / SL003B-26A1)</name>
    <dbReference type="NCBI Taxonomy" id="991905"/>
    <lineage>
        <taxon>Bacteria</taxon>
        <taxon>Pseudomonadati</taxon>
        <taxon>Pseudomonadota</taxon>
        <taxon>Alphaproteobacteria</taxon>
        <taxon>Rhodobacterales</taxon>
        <taxon>Paracoccaceae</taxon>
        <taxon>Polymorphum</taxon>
    </lineage>
</organism>
<keyword evidence="1 4" id="KW-0349">Heme</keyword>
<dbReference type="SUPFAM" id="SSF46626">
    <property type="entry name" value="Cytochrome c"/>
    <property type="match status" value="1"/>
</dbReference>
<evidence type="ECO:0000256" key="4">
    <source>
        <dbReference type="PROSITE-ProRule" id="PRU00433"/>
    </source>
</evidence>